<dbReference type="InterPro" id="IPR019238">
    <property type="entry name" value="AbiEi_2"/>
</dbReference>
<name>A0ABW5MDU9_9SPHI</name>
<dbReference type="Proteomes" id="UP001597461">
    <property type="component" value="Unassembled WGS sequence"/>
</dbReference>
<reference evidence="2" key="1">
    <citation type="journal article" date="2019" name="Int. J. Syst. Evol. Microbiol.">
        <title>The Global Catalogue of Microorganisms (GCM) 10K type strain sequencing project: providing services to taxonomists for standard genome sequencing and annotation.</title>
        <authorList>
            <consortium name="The Broad Institute Genomics Platform"/>
            <consortium name="The Broad Institute Genome Sequencing Center for Infectious Disease"/>
            <person name="Wu L."/>
            <person name="Ma J."/>
        </authorList>
    </citation>
    <scope>NUCLEOTIDE SEQUENCE [LARGE SCALE GENOMIC DNA]</scope>
    <source>
        <strain evidence="2">KCTC 42866</strain>
    </source>
</reference>
<dbReference type="RefSeq" id="WP_379073545.1">
    <property type="nucleotide sequence ID" value="NZ_JBHULL010000001.1"/>
</dbReference>
<keyword evidence="2" id="KW-1185">Reference proteome</keyword>
<organism evidence="1 2">
    <name type="scientific">Pedobacter vanadiisoli</name>
    <dbReference type="NCBI Taxonomy" id="1761975"/>
    <lineage>
        <taxon>Bacteria</taxon>
        <taxon>Pseudomonadati</taxon>
        <taxon>Bacteroidota</taxon>
        <taxon>Sphingobacteriia</taxon>
        <taxon>Sphingobacteriales</taxon>
        <taxon>Sphingobacteriaceae</taxon>
        <taxon>Pedobacter</taxon>
    </lineage>
</organism>
<dbReference type="EMBL" id="JBHULL010000001">
    <property type="protein sequence ID" value="MFD2580873.1"/>
    <property type="molecule type" value="Genomic_DNA"/>
</dbReference>
<protein>
    <submittedName>
        <fullName evidence="1">Type IV toxin-antitoxin system AbiEi family antitoxin</fullName>
    </submittedName>
</protein>
<dbReference type="Pfam" id="PF09952">
    <property type="entry name" value="AbiEi_2"/>
    <property type="match status" value="1"/>
</dbReference>
<gene>
    <name evidence="1" type="ORF">ACFSR6_00115</name>
</gene>
<evidence type="ECO:0000313" key="2">
    <source>
        <dbReference type="Proteomes" id="UP001597461"/>
    </source>
</evidence>
<proteinExistence type="predicted"/>
<accession>A0ABW5MDU9</accession>
<evidence type="ECO:0000313" key="1">
    <source>
        <dbReference type="EMBL" id="MFD2580873.1"/>
    </source>
</evidence>
<sequence>MSEQRILYAGLERLNELTGLNYDVLKTEALIEEHIVDALVSIGSGRQKSLFNVEVRHELRSSQLPTILHSLDLLNGYAPLIISQYIPKPLKQELKEQGINYLEVAGNASISTGDLFVYINDQAVTETRLPVEGKLWNPTGLKFIFAILQFPGLINQPYRRIANHAGIALGTVGALITEMENEGYLKSAGAGSARPFKFLEQRDRLLQKWCELFSTNLRPKLLKGTYRFIDQANYQNWRSIEQKDFLWGGENAGALLTDYLSPERFTIYTELSVSKLMKELKLVPDRDGKIEILEQFWENEYEPAEIVRTVPFLLAYAELITSFDSRCQETAERIKVRYLDK</sequence>
<comment type="caution">
    <text evidence="1">The sequence shown here is derived from an EMBL/GenBank/DDBJ whole genome shotgun (WGS) entry which is preliminary data.</text>
</comment>